<dbReference type="SUPFAM" id="SSF55785">
    <property type="entry name" value="PYP-like sensor domain (PAS domain)"/>
    <property type="match status" value="1"/>
</dbReference>
<dbReference type="InterPro" id="IPR000014">
    <property type="entry name" value="PAS"/>
</dbReference>
<dbReference type="Pfam" id="PF00989">
    <property type="entry name" value="PAS"/>
    <property type="match status" value="1"/>
</dbReference>
<gene>
    <name evidence="5" type="ORF">DS031_08230</name>
</gene>
<dbReference type="InterPro" id="IPR001633">
    <property type="entry name" value="EAL_dom"/>
</dbReference>
<dbReference type="EMBL" id="QOCW01000006">
    <property type="protein sequence ID" value="RBW70166.1"/>
    <property type="molecule type" value="Genomic_DNA"/>
</dbReference>
<dbReference type="InterPro" id="IPR043128">
    <property type="entry name" value="Rev_trsase/Diguanyl_cyclase"/>
</dbReference>
<dbReference type="SMART" id="SM00267">
    <property type="entry name" value="GGDEF"/>
    <property type="match status" value="1"/>
</dbReference>
<dbReference type="PROSITE" id="PS50887">
    <property type="entry name" value="GGDEF"/>
    <property type="match status" value="1"/>
</dbReference>
<evidence type="ECO:0000259" key="4">
    <source>
        <dbReference type="PROSITE" id="PS50887"/>
    </source>
</evidence>
<dbReference type="PANTHER" id="PTHR44757">
    <property type="entry name" value="DIGUANYLATE CYCLASE DGCP"/>
    <property type="match status" value="1"/>
</dbReference>
<dbReference type="AlphaFoldDB" id="A0A366XWZ9"/>
<dbReference type="Proteomes" id="UP000253314">
    <property type="component" value="Unassembled WGS sequence"/>
</dbReference>
<protein>
    <recommendedName>
        <fullName evidence="7">GGDEF domain-containing protein</fullName>
    </recommendedName>
</protein>
<dbReference type="OrthoDB" id="9759607at2"/>
<dbReference type="InterPro" id="IPR000160">
    <property type="entry name" value="GGDEF_dom"/>
</dbReference>
<dbReference type="InterPro" id="IPR029787">
    <property type="entry name" value="Nucleotide_cyclase"/>
</dbReference>
<dbReference type="Pfam" id="PF00990">
    <property type="entry name" value="GGDEF"/>
    <property type="match status" value="1"/>
</dbReference>
<dbReference type="CDD" id="cd00130">
    <property type="entry name" value="PAS"/>
    <property type="match status" value="1"/>
</dbReference>
<feature type="domain" description="GGDEF" evidence="4">
    <location>
        <begin position="230"/>
        <end position="362"/>
    </location>
</feature>
<dbReference type="SUPFAM" id="SSF55073">
    <property type="entry name" value="Nucleotide cyclase"/>
    <property type="match status" value="1"/>
</dbReference>
<evidence type="ECO:0000256" key="1">
    <source>
        <dbReference type="SAM" id="Phobius"/>
    </source>
</evidence>
<keyword evidence="1" id="KW-0472">Membrane</keyword>
<dbReference type="Gene3D" id="3.30.70.270">
    <property type="match status" value="1"/>
</dbReference>
<reference evidence="5 6" key="1">
    <citation type="submission" date="2018-07" db="EMBL/GenBank/DDBJ databases">
        <title>Lottiidibacillus patelloidae gen. nov., sp. nov., isolated from the intestinal tract of a marine limpet and the reclassification of B. taeanensis BH030017T, B. algicola KMM 3737T and B. hwajinpoensis SW-72T as genus Lottiidibacillus.</title>
        <authorList>
            <person name="Liu R."/>
            <person name="Huang Z."/>
        </authorList>
    </citation>
    <scope>NUCLEOTIDE SEQUENCE [LARGE SCALE GENOMIC DNA]</scope>
    <source>
        <strain evidence="5 6">BH030017</strain>
    </source>
</reference>
<dbReference type="NCBIfam" id="TIGR00229">
    <property type="entry name" value="sensory_box"/>
    <property type="match status" value="1"/>
</dbReference>
<dbReference type="InterPro" id="IPR035965">
    <property type="entry name" value="PAS-like_dom_sf"/>
</dbReference>
<evidence type="ECO:0000259" key="2">
    <source>
        <dbReference type="PROSITE" id="PS50112"/>
    </source>
</evidence>
<name>A0A366XWZ9_9BACI</name>
<dbReference type="PANTHER" id="PTHR44757:SF2">
    <property type="entry name" value="BIOFILM ARCHITECTURE MAINTENANCE PROTEIN MBAA"/>
    <property type="match status" value="1"/>
</dbReference>
<organism evidence="5 6">
    <name type="scientific">Bacillus taeanensis</name>
    <dbReference type="NCBI Taxonomy" id="273032"/>
    <lineage>
        <taxon>Bacteria</taxon>
        <taxon>Bacillati</taxon>
        <taxon>Bacillota</taxon>
        <taxon>Bacilli</taxon>
        <taxon>Bacillales</taxon>
        <taxon>Bacillaceae</taxon>
        <taxon>Bacillus</taxon>
    </lineage>
</organism>
<dbReference type="InterPro" id="IPR035919">
    <property type="entry name" value="EAL_sf"/>
</dbReference>
<feature type="transmembrane region" description="Helical" evidence="1">
    <location>
        <begin position="12"/>
        <end position="29"/>
    </location>
</feature>
<dbReference type="PROSITE" id="PS50112">
    <property type="entry name" value="PAS"/>
    <property type="match status" value="1"/>
</dbReference>
<evidence type="ECO:0000313" key="5">
    <source>
        <dbReference type="EMBL" id="RBW70166.1"/>
    </source>
</evidence>
<dbReference type="PROSITE" id="PS50883">
    <property type="entry name" value="EAL"/>
    <property type="match status" value="1"/>
</dbReference>
<keyword evidence="6" id="KW-1185">Reference proteome</keyword>
<feature type="transmembrane region" description="Helical" evidence="1">
    <location>
        <begin position="41"/>
        <end position="66"/>
    </location>
</feature>
<dbReference type="NCBIfam" id="TIGR00254">
    <property type="entry name" value="GGDEF"/>
    <property type="match status" value="1"/>
</dbReference>
<dbReference type="Gene3D" id="3.20.20.450">
    <property type="entry name" value="EAL domain"/>
    <property type="match status" value="1"/>
</dbReference>
<dbReference type="Pfam" id="PF00563">
    <property type="entry name" value="EAL"/>
    <property type="match status" value="1"/>
</dbReference>
<feature type="domain" description="EAL" evidence="3">
    <location>
        <begin position="371"/>
        <end position="432"/>
    </location>
</feature>
<keyword evidence="1" id="KW-0812">Transmembrane</keyword>
<keyword evidence="1" id="KW-1133">Transmembrane helix</keyword>
<dbReference type="SMART" id="SM00091">
    <property type="entry name" value="PAS"/>
    <property type="match status" value="1"/>
</dbReference>
<dbReference type="CDD" id="cd01948">
    <property type="entry name" value="EAL"/>
    <property type="match status" value="1"/>
</dbReference>
<sequence>MKTLINTFKNPSIRIIIIYIVMSGLWIFGSDWVLENFINELLFLGIDLLAVLKGIFFVMLTGWLFYKLIDRNFRAIQESEERYRKLVESLPEVVLVHIEGEIVYINEAGVNITEAKNAEDLIGKHILDFVPPKEYNYTIMRMNKVQEEGESELREQNIMLPNGRYVPVEIRAFQTTYQGKSAVQVIVRDITERKQSAEKIKQLAYYDTTTGLPNRNQLNEYLKNKIKHSKSFSVMLLDLDRFKVINDNFGHDIGDLLLAQVSERLNQCTDKESFLSRYGEDEYVIVLESVEQKAISQTVEKMIDELSSPFHIKGNEMYMTPSIGISVYPKDGASIDALIKNADTAMYAAKGEGRNSYHFYDLKLHKKNQRKMQLEQSLRKAVEHNELTLYYQPQVDLSTGKFVGIEALVRWHQKELGFISPLEFIPIAEETG</sequence>
<evidence type="ECO:0008006" key="7">
    <source>
        <dbReference type="Google" id="ProtNLM"/>
    </source>
</evidence>
<dbReference type="InterPro" id="IPR013767">
    <property type="entry name" value="PAS_fold"/>
</dbReference>
<dbReference type="Gene3D" id="3.30.450.20">
    <property type="entry name" value="PAS domain"/>
    <property type="match status" value="1"/>
</dbReference>
<proteinExistence type="predicted"/>
<dbReference type="SUPFAM" id="SSF141868">
    <property type="entry name" value="EAL domain-like"/>
    <property type="match status" value="1"/>
</dbReference>
<comment type="caution">
    <text evidence="5">The sequence shown here is derived from an EMBL/GenBank/DDBJ whole genome shotgun (WGS) entry which is preliminary data.</text>
</comment>
<evidence type="ECO:0000259" key="3">
    <source>
        <dbReference type="PROSITE" id="PS50883"/>
    </source>
</evidence>
<feature type="domain" description="PAS" evidence="2">
    <location>
        <begin position="79"/>
        <end position="149"/>
    </location>
</feature>
<dbReference type="InterPro" id="IPR052155">
    <property type="entry name" value="Biofilm_reg_signaling"/>
</dbReference>
<evidence type="ECO:0000313" key="6">
    <source>
        <dbReference type="Proteomes" id="UP000253314"/>
    </source>
</evidence>
<accession>A0A366XWZ9</accession>
<dbReference type="CDD" id="cd01949">
    <property type="entry name" value="GGDEF"/>
    <property type="match status" value="1"/>
</dbReference>